<reference evidence="1 3" key="1">
    <citation type="journal article" date="2010" name="Stand. Genomic Sci.">
        <title>Complete genome sequence of Meiothermus ruber type strain (21).</title>
        <authorList>
            <person name="Tindall B.J."/>
            <person name="Sikorski J."/>
            <person name="Lucas S."/>
            <person name="Goltsman E."/>
            <person name="Copeland A."/>
            <person name="Glavina Del Rio T."/>
            <person name="Nolan M."/>
            <person name="Tice H."/>
            <person name="Cheng J.F."/>
            <person name="Han C."/>
            <person name="Pitluck S."/>
            <person name="Liolios K."/>
            <person name="Ivanova N."/>
            <person name="Mavromatis K."/>
            <person name="Ovchinnikova G."/>
            <person name="Pati A."/>
            <person name="Fahnrich R."/>
            <person name="Goodwin L."/>
            <person name="Chen A."/>
            <person name="Palaniappan K."/>
            <person name="Land M."/>
            <person name="Hauser L."/>
            <person name="Chang Y.J."/>
            <person name="Jeffries C.D."/>
            <person name="Rohde M."/>
            <person name="Goker M."/>
            <person name="Woyke T."/>
            <person name="Bristow J."/>
            <person name="Eisen J.A."/>
            <person name="Markowitz V."/>
            <person name="Hugenholtz P."/>
            <person name="Kyrpides N.C."/>
            <person name="Klenk H.P."/>
            <person name="Lapidus A."/>
        </authorList>
    </citation>
    <scope>NUCLEOTIDE SEQUENCE [LARGE SCALE GENOMIC DNA]</scope>
    <source>
        <strain evidence="3">ATCC 35948 / DSM 1279 / VKM B-1258 / 21</strain>
        <strain evidence="1">DSM 1279</strain>
    </source>
</reference>
<dbReference type="Proteomes" id="UP000006655">
    <property type="component" value="Chromosome"/>
</dbReference>
<dbReference type="KEGG" id="mre:K649_08860"/>
<dbReference type="AlphaFoldDB" id="D3PNT8"/>
<evidence type="ECO:0000313" key="1">
    <source>
        <dbReference type="EMBL" id="ADD29483.1"/>
    </source>
</evidence>
<dbReference type="EMBL" id="CP001743">
    <property type="protein sequence ID" value="ADD29483.1"/>
    <property type="molecule type" value="Genomic_DNA"/>
</dbReference>
<dbReference type="eggNOG" id="COG3649">
    <property type="taxonomic scope" value="Bacteria"/>
</dbReference>
<dbReference type="EMBL" id="CP005385">
    <property type="protein sequence ID" value="AGK05067.1"/>
    <property type="molecule type" value="Genomic_DNA"/>
</dbReference>
<dbReference type="RefSeq" id="WP_013014981.1">
    <property type="nucleotide sequence ID" value="NC_013946.1"/>
</dbReference>
<reference evidence="2 4" key="3">
    <citation type="submission" date="2013-04" db="EMBL/GenBank/DDBJ databases">
        <authorList>
            <person name="Chin J."/>
            <person name="Alexander D.H."/>
            <person name="Marks P."/>
            <person name="Korlach J."/>
            <person name="Clum A."/>
            <person name="Copeland A."/>
        </authorList>
    </citation>
    <scope>NUCLEOTIDE SEQUENCE [LARGE SCALE GENOMIC DNA]</scope>
    <source>
        <strain evidence="4">ATCC 35948 / DSM 1279 / VKM B-1258 / 21</strain>
        <strain evidence="2">DSM 1279</strain>
    </source>
</reference>
<gene>
    <name evidence="1" type="ordered locus">Mrub_2735</name>
    <name evidence="2" type="ORF">K649_08860</name>
</gene>
<dbReference type="Proteomes" id="UP000013026">
    <property type="component" value="Chromosome"/>
</dbReference>
<dbReference type="STRING" id="504728.K649_08860"/>
<dbReference type="InterPro" id="IPR006482">
    <property type="entry name" value="Cas7_Csh2/Csh2"/>
</dbReference>
<evidence type="ECO:0000313" key="3">
    <source>
        <dbReference type="Proteomes" id="UP000006655"/>
    </source>
</evidence>
<dbReference type="PATRIC" id="fig|504728.9.peg.1826"/>
<reference evidence="2" key="2">
    <citation type="submission" date="2013-04" db="EMBL/GenBank/DDBJ databases">
        <title>Non-Hybrid, Finished Microbial Genome Assemblies from Long-Read SMRT Sequencing Data.</title>
        <authorList>
            <person name="Klammer A."/>
            <person name="Drake J."/>
            <person name="Heiner C."/>
            <person name="Clum A."/>
            <person name="Copeland A."/>
            <person name="Huddleston J."/>
            <person name="Eichler E."/>
            <person name="Turner S.W."/>
        </authorList>
    </citation>
    <scope>NUCLEOTIDE SEQUENCE</scope>
    <source>
        <strain evidence="2">DSM 1279</strain>
    </source>
</reference>
<dbReference type="GO" id="GO:0043571">
    <property type="term" value="P:maintenance of CRISPR repeat elements"/>
    <property type="evidence" value="ECO:0007669"/>
    <property type="project" value="InterPro"/>
</dbReference>
<organism evidence="2 4">
    <name type="scientific">Meiothermus ruber (strain ATCC 35948 / DSM 1279 / VKM B-1258 / 21)</name>
    <name type="common">Thermus ruber</name>
    <dbReference type="NCBI Taxonomy" id="504728"/>
    <lineage>
        <taxon>Bacteria</taxon>
        <taxon>Thermotogati</taxon>
        <taxon>Deinococcota</taxon>
        <taxon>Deinococci</taxon>
        <taxon>Thermales</taxon>
        <taxon>Thermaceae</taxon>
        <taxon>Meiothermus</taxon>
    </lineage>
</organism>
<accession>D3PNT8</accession>
<evidence type="ECO:0000313" key="2">
    <source>
        <dbReference type="EMBL" id="AGK05067.1"/>
    </source>
</evidence>
<proteinExistence type="predicted"/>
<sequence length="236" mass="26410">MIHRPDLHHKFVVLFDIKNASPQDLSFLNGPQQLLQEVRYGLVLDEAIKKALNLYFERDALLPILDKWPNIEQVGVKALCERYYNLRMFGLTHPAGHVLIPSPVRFSPARSIDPVLPLTSGRNTAYGLYRMHGYYHPGAGLHNGVSASDLQWLWQGLSQVFVSEASSRPIQASTRGLWIFTHEAQQAAPIPAKALFGLVQTPALQSQATRFDDYTITTPPPGHLEAIPSVYLTHLV</sequence>
<dbReference type="Pfam" id="PF05107">
    <property type="entry name" value="Cas_Cas7"/>
    <property type="match status" value="1"/>
</dbReference>
<evidence type="ECO:0000313" key="4">
    <source>
        <dbReference type="Proteomes" id="UP000013026"/>
    </source>
</evidence>
<name>D3PNT8_MEIRD</name>
<dbReference type="OrthoDB" id="27334at2"/>
<keyword evidence="3" id="KW-1185">Reference proteome</keyword>
<protein>
    <submittedName>
        <fullName evidence="2">Uncharacterized protein</fullName>
    </submittedName>
</protein>
<dbReference type="KEGG" id="mrb:Mrub_2735"/>